<evidence type="ECO:0000256" key="8">
    <source>
        <dbReference type="ARBA" id="ARBA00023136"/>
    </source>
</evidence>
<evidence type="ECO:0000256" key="4">
    <source>
        <dbReference type="ARBA" id="ARBA00022723"/>
    </source>
</evidence>
<comment type="subcellular location">
    <subcellularLocation>
        <location evidence="9">Cell membrane</location>
        <topology evidence="9">Peripheral membrane protein</topology>
    </subcellularLocation>
</comment>
<dbReference type="Proteomes" id="UP001190452">
    <property type="component" value="Unassembled WGS sequence"/>
</dbReference>
<evidence type="ECO:0000256" key="1">
    <source>
        <dbReference type="ARBA" id="ARBA00004749"/>
    </source>
</evidence>
<comment type="cofactor">
    <cofactor evidence="9">
        <name>Fe cation</name>
        <dbReference type="ChEBI" id="CHEBI:24875"/>
    </cofactor>
    <text evidence="9">Binds 2 iron ions per subunit.</text>
</comment>
<dbReference type="EC" id="1.14.99.60" evidence="9"/>
<evidence type="ECO:0000256" key="2">
    <source>
        <dbReference type="ARBA" id="ARBA00022475"/>
    </source>
</evidence>
<keyword evidence="13" id="KW-1185">Reference proteome</keyword>
<keyword evidence="5 9" id="KW-0560">Oxidoreductase</keyword>
<dbReference type="Proteomes" id="UP001190002">
    <property type="component" value="Unassembled WGS sequence"/>
</dbReference>
<dbReference type="Pfam" id="PF03232">
    <property type="entry name" value="COQ7"/>
    <property type="match status" value="1"/>
</dbReference>
<feature type="binding site" evidence="9">
    <location>
        <position position="118"/>
    </location>
    <ligand>
        <name>Fe cation</name>
        <dbReference type="ChEBI" id="CHEBI:24875"/>
        <label>1</label>
    </ligand>
</feature>
<dbReference type="GO" id="GO:0006744">
    <property type="term" value="P:ubiquinone biosynthetic process"/>
    <property type="evidence" value="ECO:0007669"/>
    <property type="project" value="UniProtKB-UniRule"/>
</dbReference>
<evidence type="ECO:0000313" key="12">
    <source>
        <dbReference type="Proteomes" id="UP001190002"/>
    </source>
</evidence>
<keyword evidence="4 9" id="KW-0479">Metal-binding</keyword>
<dbReference type="AlphaFoldDB" id="A0AAD2EIM2"/>
<accession>A0AAD2EIM2</accession>
<keyword evidence="8 9" id="KW-0472">Membrane</keyword>
<comment type="function">
    <text evidence="9">Catalyzes the hydroxylation of 2-nonaprenyl-3-methyl-6-methoxy-1,4-benzoquinol during ubiquinone biosynthesis.</text>
</comment>
<reference evidence="10 13" key="1">
    <citation type="submission" date="2023-07" db="EMBL/GenBank/DDBJ databases">
        <authorList>
            <person name="Peeters C."/>
        </authorList>
    </citation>
    <scope>NUCLEOTIDE SEQUENCE</scope>
    <source>
        <strain evidence="11 13">R-77569</strain>
        <strain evidence="10">R-77591</strain>
    </source>
</reference>
<dbReference type="CDD" id="cd01042">
    <property type="entry name" value="DMQH"/>
    <property type="match status" value="1"/>
</dbReference>
<feature type="binding site" evidence="9">
    <location>
        <position position="148"/>
    </location>
    <ligand>
        <name>Fe cation</name>
        <dbReference type="ChEBI" id="CHEBI:24875"/>
        <label>2</label>
    </ligand>
</feature>
<sequence length="269" mass="29291">MCACDSVRFWMRSARQQGYPVQLCLVVSGLTQDKMPADARLTMTPAPSAIAGGAALMLDRFLSEFDRALRAVAGVTRASRPNPADAVVVPAASDDVAKLSEADRRHAAGLMRVNHVGEVCAQALYQGQALFARDPAIRAQLDQAAREEEDHLAWCAQRLQELNDRPSLLNPLWYAGAFAIGAVAGRLGDKISLGFVAETERQVEHHLDGHLDALPDHDTRSRAIVAQMRDDEIRHGDHARQAGGIDLPAPIRQAMRAASRVMTTTAYRI</sequence>
<dbReference type="PANTHER" id="PTHR11237">
    <property type="entry name" value="COENZYME Q10 BIOSYNTHESIS PROTEIN 7"/>
    <property type="match status" value="1"/>
</dbReference>
<keyword evidence="3 9" id="KW-0831">Ubiquinone biosynthesis</keyword>
<feature type="binding site" evidence="9">
    <location>
        <position position="200"/>
    </location>
    <ligand>
        <name>Fe cation</name>
        <dbReference type="ChEBI" id="CHEBI:24875"/>
        <label>2</label>
    </ligand>
</feature>
<keyword evidence="7 9" id="KW-0503">Monooxygenase</keyword>
<evidence type="ECO:0000313" key="11">
    <source>
        <dbReference type="EMBL" id="CAJ0848269.1"/>
    </source>
</evidence>
<dbReference type="EMBL" id="CAUDKV010000001">
    <property type="protein sequence ID" value="CAJ0848269.1"/>
    <property type="molecule type" value="Genomic_DNA"/>
</dbReference>
<evidence type="ECO:0000256" key="6">
    <source>
        <dbReference type="ARBA" id="ARBA00023004"/>
    </source>
</evidence>
<feature type="binding site" evidence="9">
    <location>
        <position position="151"/>
    </location>
    <ligand>
        <name>Fe cation</name>
        <dbReference type="ChEBI" id="CHEBI:24875"/>
        <label>1</label>
    </ligand>
</feature>
<comment type="caution">
    <text evidence="10">The sequence shown here is derived from an EMBL/GenBank/DDBJ whole genome shotgun (WGS) entry which is preliminary data.</text>
</comment>
<dbReference type="GO" id="GO:0008682">
    <property type="term" value="F:3-demethoxyubiquinol 3-hydroxylase activity"/>
    <property type="evidence" value="ECO:0007669"/>
    <property type="project" value="UniProtKB-EC"/>
</dbReference>
<protein>
    <recommendedName>
        <fullName evidence="9">3-demethoxyubiquinol 3-hydroxylase</fullName>
        <shortName evidence="9">DMQ hydroxylase</shortName>
        <ecNumber evidence="9">1.14.99.60</ecNumber>
    </recommendedName>
    <alternativeName>
        <fullName evidence="9">2-nonaprenyl-3-methyl-6-methoxy-1,4-benzoquinol hydroxylase</fullName>
    </alternativeName>
</protein>
<dbReference type="InterPro" id="IPR009078">
    <property type="entry name" value="Ferritin-like_SF"/>
</dbReference>
<dbReference type="PANTHER" id="PTHR11237:SF4">
    <property type="entry name" value="5-DEMETHOXYUBIQUINONE HYDROXYLASE, MITOCHONDRIAL"/>
    <property type="match status" value="1"/>
</dbReference>
<keyword evidence="6 9" id="KW-0408">Iron</keyword>
<comment type="similarity">
    <text evidence="9">Belongs to the COQ7 family.</text>
</comment>
<comment type="catalytic activity">
    <reaction evidence="9">
        <text>a 5-methoxy-2-methyl-3-(all-trans-polyprenyl)benzene-1,4-diol + AH2 + O2 = a 3-demethylubiquinol + A + H2O</text>
        <dbReference type="Rhea" id="RHEA:50908"/>
        <dbReference type="Rhea" id="RHEA-COMP:10859"/>
        <dbReference type="Rhea" id="RHEA-COMP:10914"/>
        <dbReference type="ChEBI" id="CHEBI:13193"/>
        <dbReference type="ChEBI" id="CHEBI:15377"/>
        <dbReference type="ChEBI" id="CHEBI:15379"/>
        <dbReference type="ChEBI" id="CHEBI:17499"/>
        <dbReference type="ChEBI" id="CHEBI:84167"/>
        <dbReference type="ChEBI" id="CHEBI:84422"/>
        <dbReference type="EC" id="1.14.99.60"/>
    </reaction>
</comment>
<name>A0AAD2EIM2_9RALS</name>
<dbReference type="InterPro" id="IPR012347">
    <property type="entry name" value="Ferritin-like"/>
</dbReference>
<keyword evidence="2 9" id="KW-1003">Cell membrane</keyword>
<feature type="binding site" evidence="9">
    <location>
        <position position="232"/>
    </location>
    <ligand>
        <name>Fe cation</name>
        <dbReference type="ChEBI" id="CHEBI:24875"/>
        <label>1</label>
    </ligand>
</feature>
<evidence type="ECO:0000256" key="7">
    <source>
        <dbReference type="ARBA" id="ARBA00023033"/>
    </source>
</evidence>
<dbReference type="GO" id="GO:0046872">
    <property type="term" value="F:metal ion binding"/>
    <property type="evidence" value="ECO:0007669"/>
    <property type="project" value="UniProtKB-KW"/>
</dbReference>
<gene>
    <name evidence="10" type="primary">COQ7</name>
    <name evidence="9" type="synonym">coq7</name>
    <name evidence="11" type="ORF">R77569_00017</name>
    <name evidence="10" type="ORF">R77591_02729</name>
</gene>
<evidence type="ECO:0000256" key="5">
    <source>
        <dbReference type="ARBA" id="ARBA00023002"/>
    </source>
</evidence>
<proteinExistence type="inferred from homology"/>
<feature type="binding site" evidence="9">
    <location>
        <position position="232"/>
    </location>
    <ligand>
        <name>Fe cation</name>
        <dbReference type="ChEBI" id="CHEBI:24875"/>
        <label>2</label>
    </ligand>
</feature>
<dbReference type="InterPro" id="IPR011566">
    <property type="entry name" value="Ubq_synth_Coq7"/>
</dbReference>
<dbReference type="InterPro" id="IPR047809">
    <property type="entry name" value="COQ7_proteobact"/>
</dbReference>
<evidence type="ECO:0000313" key="13">
    <source>
        <dbReference type="Proteomes" id="UP001190452"/>
    </source>
</evidence>
<evidence type="ECO:0000256" key="9">
    <source>
        <dbReference type="HAMAP-Rule" id="MF_01658"/>
    </source>
</evidence>
<dbReference type="EMBL" id="CATVXE010000011">
    <property type="protein sequence ID" value="CAJ0685544.1"/>
    <property type="molecule type" value="Genomic_DNA"/>
</dbReference>
<evidence type="ECO:0000256" key="3">
    <source>
        <dbReference type="ARBA" id="ARBA00022688"/>
    </source>
</evidence>
<dbReference type="NCBIfam" id="NF033656">
    <property type="entry name" value="DMQ_monoox_COQ7"/>
    <property type="match status" value="1"/>
</dbReference>
<organism evidence="10 12">
    <name type="scientific">Ralstonia mannitolilytica</name>
    <dbReference type="NCBI Taxonomy" id="105219"/>
    <lineage>
        <taxon>Bacteria</taxon>
        <taxon>Pseudomonadati</taxon>
        <taxon>Pseudomonadota</taxon>
        <taxon>Betaproteobacteria</taxon>
        <taxon>Burkholderiales</taxon>
        <taxon>Burkholderiaceae</taxon>
        <taxon>Ralstonia</taxon>
    </lineage>
</organism>
<evidence type="ECO:0000313" key="10">
    <source>
        <dbReference type="EMBL" id="CAJ0685544.1"/>
    </source>
</evidence>
<dbReference type="GO" id="GO:0005886">
    <property type="term" value="C:plasma membrane"/>
    <property type="evidence" value="ECO:0007669"/>
    <property type="project" value="UniProtKB-SubCell"/>
</dbReference>
<comment type="pathway">
    <text evidence="1 9">Cofactor biosynthesis; ubiquinone biosynthesis.</text>
</comment>
<feature type="binding site" evidence="9">
    <location>
        <position position="235"/>
    </location>
    <ligand>
        <name>Fe cation</name>
        <dbReference type="ChEBI" id="CHEBI:24875"/>
        <label>2</label>
    </ligand>
</feature>
<feature type="binding site" evidence="9">
    <location>
        <position position="148"/>
    </location>
    <ligand>
        <name>Fe cation</name>
        <dbReference type="ChEBI" id="CHEBI:24875"/>
        <label>1</label>
    </ligand>
</feature>
<dbReference type="SUPFAM" id="SSF47240">
    <property type="entry name" value="Ferritin-like"/>
    <property type="match status" value="1"/>
</dbReference>
<dbReference type="HAMAP" id="MF_01658">
    <property type="entry name" value="COQ7"/>
    <property type="match status" value="1"/>
</dbReference>
<dbReference type="Gene3D" id="1.20.1260.10">
    <property type="match status" value="1"/>
</dbReference>